<proteinExistence type="predicted"/>
<feature type="transmembrane region" description="Helical" evidence="1">
    <location>
        <begin position="20"/>
        <end position="39"/>
    </location>
</feature>
<evidence type="ECO:0000313" key="2">
    <source>
        <dbReference type="EMBL" id="CEG47510.1"/>
    </source>
</evidence>
<keyword evidence="1" id="KW-1133">Transmembrane helix</keyword>
<protein>
    <submittedName>
        <fullName evidence="2">Uncharacterized protein</fullName>
    </submittedName>
</protein>
<dbReference type="AlphaFoldDB" id="A0A0P1AYG2"/>
<name>A0A0P1AYG2_PLAHL</name>
<sequence>MYLLPIGEKCTKYYLSSSALAYISSTLFQLDLLVLLYPMQLVCIRTILSGTQLYRPLTK</sequence>
<keyword evidence="1" id="KW-0812">Transmembrane</keyword>
<dbReference type="Proteomes" id="UP000054928">
    <property type="component" value="Unassembled WGS sequence"/>
</dbReference>
<dbReference type="EMBL" id="CCYD01002589">
    <property type="protein sequence ID" value="CEG47510.1"/>
    <property type="molecule type" value="Genomic_DNA"/>
</dbReference>
<evidence type="ECO:0000313" key="3">
    <source>
        <dbReference type="Proteomes" id="UP000054928"/>
    </source>
</evidence>
<dbReference type="RefSeq" id="XP_024583879.1">
    <property type="nucleotide sequence ID" value="XM_024718485.1"/>
</dbReference>
<keyword evidence="1" id="KW-0472">Membrane</keyword>
<dbReference type="GeneID" id="36399433"/>
<keyword evidence="3" id="KW-1185">Reference proteome</keyword>
<reference evidence="3" key="1">
    <citation type="submission" date="2014-09" db="EMBL/GenBank/DDBJ databases">
        <authorList>
            <person name="Sharma Rahul"/>
            <person name="Thines Marco"/>
        </authorList>
    </citation>
    <scope>NUCLEOTIDE SEQUENCE [LARGE SCALE GENOMIC DNA]</scope>
</reference>
<organism evidence="2 3">
    <name type="scientific">Plasmopara halstedii</name>
    <name type="common">Downy mildew of sunflower</name>
    <dbReference type="NCBI Taxonomy" id="4781"/>
    <lineage>
        <taxon>Eukaryota</taxon>
        <taxon>Sar</taxon>
        <taxon>Stramenopiles</taxon>
        <taxon>Oomycota</taxon>
        <taxon>Peronosporomycetes</taxon>
        <taxon>Peronosporales</taxon>
        <taxon>Peronosporaceae</taxon>
        <taxon>Plasmopara</taxon>
    </lineage>
</organism>
<accession>A0A0P1AYG2</accession>
<evidence type="ECO:0000256" key="1">
    <source>
        <dbReference type="SAM" id="Phobius"/>
    </source>
</evidence>